<gene>
    <name evidence="1" type="ORF">Phou_090850</name>
</gene>
<dbReference type="PANTHER" id="PTHR34047:SF8">
    <property type="entry name" value="PROTEIN YKFC"/>
    <property type="match status" value="1"/>
</dbReference>
<protein>
    <submittedName>
        <fullName evidence="1">Uncharacterized protein</fullName>
    </submittedName>
</protein>
<dbReference type="PANTHER" id="PTHR34047">
    <property type="entry name" value="NUCLEAR INTRON MATURASE 1, MITOCHONDRIAL-RELATED"/>
    <property type="match status" value="1"/>
</dbReference>
<dbReference type="InterPro" id="IPR051083">
    <property type="entry name" value="GrpII_Intron_Splice-Mob/Def"/>
</dbReference>
<reference evidence="1 2" key="1">
    <citation type="submission" date="2020-03" db="EMBL/GenBank/DDBJ databases">
        <title>Whole genome shotgun sequence of Phytohabitans houttuyneae NBRC 108639.</title>
        <authorList>
            <person name="Komaki H."/>
            <person name="Tamura T."/>
        </authorList>
    </citation>
    <scope>NUCLEOTIDE SEQUENCE [LARGE SCALE GENOMIC DNA]</scope>
    <source>
        <strain evidence="1 2">NBRC 108639</strain>
    </source>
</reference>
<organism evidence="1 2">
    <name type="scientific">Phytohabitans houttuyneae</name>
    <dbReference type="NCBI Taxonomy" id="1076126"/>
    <lineage>
        <taxon>Bacteria</taxon>
        <taxon>Bacillati</taxon>
        <taxon>Actinomycetota</taxon>
        <taxon>Actinomycetes</taxon>
        <taxon>Micromonosporales</taxon>
        <taxon>Micromonosporaceae</taxon>
    </lineage>
</organism>
<sequence length="272" mass="29603">MHPPPAAHSLMPYLVDVRHLMAAARLCMRRASAPGVDGLTWAGYRQGLRDRLAVLAGQLRSGEWTPDPLREVAITAFTGKVFTAAIPTVQDRIVHRAMRLALDPILEQRVLRDWVSAYRPGRNRITALRQADVHIGAGRAWLADIDVAGASAGGNVGQFVDWLAAYVTDGTFLAVFRRALLGLPTPLVPGSGLWPVLFHLRLSQADAVLDGRPLVRFADNYIAFTTSRAEAVEAFDAITAALALVDLEPNARKSSIRPPHLANPEDLFLIDG</sequence>
<comment type="caution">
    <text evidence="1">The sequence shown here is derived from an EMBL/GenBank/DDBJ whole genome shotgun (WGS) entry which is preliminary data.</text>
</comment>
<dbReference type="Proteomes" id="UP000482800">
    <property type="component" value="Unassembled WGS sequence"/>
</dbReference>
<evidence type="ECO:0000313" key="2">
    <source>
        <dbReference type="Proteomes" id="UP000482800"/>
    </source>
</evidence>
<accession>A0A6V8KWE9</accession>
<dbReference type="RefSeq" id="WP_345514669.1">
    <property type="nucleotide sequence ID" value="NZ_BAABGO010000035.1"/>
</dbReference>
<dbReference type="AlphaFoldDB" id="A0A6V8KWE9"/>
<reference evidence="1 2" key="2">
    <citation type="submission" date="2020-03" db="EMBL/GenBank/DDBJ databases">
        <authorList>
            <person name="Ichikawa N."/>
            <person name="Kimura A."/>
            <person name="Kitahashi Y."/>
            <person name="Uohara A."/>
        </authorList>
    </citation>
    <scope>NUCLEOTIDE SEQUENCE [LARGE SCALE GENOMIC DNA]</scope>
    <source>
        <strain evidence="1 2">NBRC 108639</strain>
    </source>
</reference>
<proteinExistence type="predicted"/>
<dbReference type="EMBL" id="BLPF01000004">
    <property type="protein sequence ID" value="GFJ84905.1"/>
    <property type="molecule type" value="Genomic_DNA"/>
</dbReference>
<keyword evidence="2" id="KW-1185">Reference proteome</keyword>
<evidence type="ECO:0000313" key="1">
    <source>
        <dbReference type="EMBL" id="GFJ84905.1"/>
    </source>
</evidence>
<name>A0A6V8KWE9_9ACTN</name>